<feature type="domain" description="M23ase beta-sheet core" evidence="3">
    <location>
        <begin position="184"/>
        <end position="281"/>
    </location>
</feature>
<protein>
    <submittedName>
        <fullName evidence="4">Murein DD-endopeptidase MepM/ murein hydrolase activator NlpD</fullName>
    </submittedName>
</protein>
<dbReference type="InterPro" id="IPR016047">
    <property type="entry name" value="M23ase_b-sheet_dom"/>
</dbReference>
<evidence type="ECO:0000313" key="5">
    <source>
        <dbReference type="Proteomes" id="UP000552836"/>
    </source>
</evidence>
<dbReference type="Pfam" id="PF01551">
    <property type="entry name" value="Peptidase_M23"/>
    <property type="match status" value="1"/>
</dbReference>
<dbReference type="InterPro" id="IPR050570">
    <property type="entry name" value="Cell_wall_metabolism_enzyme"/>
</dbReference>
<name>A0A846LD31_9ACTN</name>
<dbReference type="InterPro" id="IPR011055">
    <property type="entry name" value="Dup_hybrid_motif"/>
</dbReference>
<dbReference type="CDD" id="cd12797">
    <property type="entry name" value="M23_peptidase"/>
    <property type="match status" value="1"/>
</dbReference>
<feature type="transmembrane region" description="Helical" evidence="2">
    <location>
        <begin position="66"/>
        <end position="86"/>
    </location>
</feature>
<sequence>MGSRHAGATVRTRGRAVAPSSGAQPSVAPSSGAQSSVARPVASPSSGSWPVVLPATPGAVARRRPAALLAALVVGAVVALVGTQALPTADARESIPVEQLLGSDAEGLLETELTPQLAITEVEARARLEEVAASRAERADRVAKEQAAAAEAAEAAAEAARPKASPPVKGARLTSCFCQRWGTMHWGIDLAAPMLTPEYAVEDGVVLRAGAASGYGLAVYILGVSGDVTVYGHMEKIQVEAGEVVSAGDQIALLGSRGQSTGPHLHFEVHSGGLDGKRVDPVAWLAARGVEV</sequence>
<dbReference type="AlphaFoldDB" id="A0A846LD31"/>
<dbReference type="EMBL" id="JAAMPA010000001">
    <property type="protein sequence ID" value="NIH65616.1"/>
    <property type="molecule type" value="Genomic_DNA"/>
</dbReference>
<evidence type="ECO:0000313" key="4">
    <source>
        <dbReference type="EMBL" id="NIH65616.1"/>
    </source>
</evidence>
<evidence type="ECO:0000256" key="1">
    <source>
        <dbReference type="SAM" id="MobiDB-lite"/>
    </source>
</evidence>
<keyword evidence="2" id="KW-0472">Membrane</keyword>
<dbReference type="SUPFAM" id="SSF51261">
    <property type="entry name" value="Duplicated hybrid motif"/>
    <property type="match status" value="1"/>
</dbReference>
<evidence type="ECO:0000259" key="3">
    <source>
        <dbReference type="Pfam" id="PF01551"/>
    </source>
</evidence>
<keyword evidence="2" id="KW-0812">Transmembrane</keyword>
<dbReference type="Gene3D" id="2.70.70.10">
    <property type="entry name" value="Glucose Permease (Domain IIA)"/>
    <property type="match status" value="1"/>
</dbReference>
<proteinExistence type="predicted"/>
<dbReference type="GO" id="GO:0004222">
    <property type="term" value="F:metalloendopeptidase activity"/>
    <property type="evidence" value="ECO:0007669"/>
    <property type="project" value="TreeGrafter"/>
</dbReference>
<comment type="caution">
    <text evidence="4">The sequence shown here is derived from an EMBL/GenBank/DDBJ whole genome shotgun (WGS) entry which is preliminary data.</text>
</comment>
<gene>
    <name evidence="4" type="ORF">FB380_000062</name>
</gene>
<keyword evidence="2" id="KW-1133">Transmembrane helix</keyword>
<keyword evidence="4" id="KW-0378">Hydrolase</keyword>
<feature type="compositionally biased region" description="Polar residues" evidence="1">
    <location>
        <begin position="21"/>
        <end position="34"/>
    </location>
</feature>
<reference evidence="4 5" key="1">
    <citation type="submission" date="2020-02" db="EMBL/GenBank/DDBJ databases">
        <title>Sequencing the genomes of 1000 actinobacteria strains.</title>
        <authorList>
            <person name="Klenk H.-P."/>
        </authorList>
    </citation>
    <scope>NUCLEOTIDE SEQUENCE [LARGE SCALE GENOMIC DNA]</scope>
    <source>
        <strain evidence="4 5">DSM 45201</strain>
    </source>
</reference>
<accession>A0A846LD31</accession>
<feature type="compositionally biased region" description="Low complexity" evidence="1">
    <location>
        <begin position="35"/>
        <end position="50"/>
    </location>
</feature>
<feature type="region of interest" description="Disordered" evidence="1">
    <location>
        <begin position="1"/>
        <end position="50"/>
    </location>
</feature>
<dbReference type="PANTHER" id="PTHR21666">
    <property type="entry name" value="PEPTIDASE-RELATED"/>
    <property type="match status" value="1"/>
</dbReference>
<dbReference type="Proteomes" id="UP000552836">
    <property type="component" value="Unassembled WGS sequence"/>
</dbReference>
<dbReference type="PANTHER" id="PTHR21666:SF270">
    <property type="entry name" value="MUREIN HYDROLASE ACTIVATOR ENVC"/>
    <property type="match status" value="1"/>
</dbReference>
<evidence type="ECO:0000256" key="2">
    <source>
        <dbReference type="SAM" id="Phobius"/>
    </source>
</evidence>
<organism evidence="4 5">
    <name type="scientific">Modestobacter marinus</name>
    <dbReference type="NCBI Taxonomy" id="477641"/>
    <lineage>
        <taxon>Bacteria</taxon>
        <taxon>Bacillati</taxon>
        <taxon>Actinomycetota</taxon>
        <taxon>Actinomycetes</taxon>
        <taxon>Geodermatophilales</taxon>
        <taxon>Geodermatophilaceae</taxon>
        <taxon>Modestobacter</taxon>
    </lineage>
</organism>
<dbReference type="RefSeq" id="WP_166753343.1">
    <property type="nucleotide sequence ID" value="NZ_BAABJU010000007.1"/>
</dbReference>